<name>A0A7J8VT25_9ROSI</name>
<evidence type="ECO:0000313" key="1">
    <source>
        <dbReference type="EMBL" id="MBA0665579.1"/>
    </source>
</evidence>
<sequence length="22" mass="2532">MMQNRIMKTGTCMITTNTISKK</sequence>
<comment type="caution">
    <text evidence="1">The sequence shown here is derived from an EMBL/GenBank/DDBJ whole genome shotgun (WGS) entry which is preliminary data.</text>
</comment>
<dbReference type="EMBL" id="JABFAB010000012">
    <property type="protein sequence ID" value="MBA0665579.1"/>
    <property type="molecule type" value="Genomic_DNA"/>
</dbReference>
<dbReference type="AlphaFoldDB" id="A0A7J8VT25"/>
<reference evidence="1 2" key="1">
    <citation type="journal article" date="2019" name="Genome Biol. Evol.">
        <title>Insights into the evolution of the New World diploid cottons (Gossypium, subgenus Houzingenia) based on genome sequencing.</title>
        <authorList>
            <person name="Grover C.E."/>
            <person name="Arick M.A. 2nd"/>
            <person name="Thrash A."/>
            <person name="Conover J.L."/>
            <person name="Sanders W.S."/>
            <person name="Peterson D.G."/>
            <person name="Frelichowski J.E."/>
            <person name="Scheffler J.A."/>
            <person name="Scheffler B.E."/>
            <person name="Wendel J.F."/>
        </authorList>
    </citation>
    <scope>NUCLEOTIDE SEQUENCE [LARGE SCALE GENOMIC DNA]</scope>
    <source>
        <strain evidence="1">57</strain>
        <tissue evidence="1">Leaf</tissue>
    </source>
</reference>
<evidence type="ECO:0000313" key="2">
    <source>
        <dbReference type="Proteomes" id="UP000593573"/>
    </source>
</evidence>
<dbReference type="Proteomes" id="UP000593573">
    <property type="component" value="Unassembled WGS sequence"/>
</dbReference>
<accession>A0A7J8VT25</accession>
<gene>
    <name evidence="1" type="ORF">Goklo_002068</name>
</gene>
<organism evidence="1 2">
    <name type="scientific">Gossypium klotzschianum</name>
    <dbReference type="NCBI Taxonomy" id="34286"/>
    <lineage>
        <taxon>Eukaryota</taxon>
        <taxon>Viridiplantae</taxon>
        <taxon>Streptophyta</taxon>
        <taxon>Embryophyta</taxon>
        <taxon>Tracheophyta</taxon>
        <taxon>Spermatophyta</taxon>
        <taxon>Magnoliopsida</taxon>
        <taxon>eudicotyledons</taxon>
        <taxon>Gunneridae</taxon>
        <taxon>Pentapetalae</taxon>
        <taxon>rosids</taxon>
        <taxon>malvids</taxon>
        <taxon>Malvales</taxon>
        <taxon>Malvaceae</taxon>
        <taxon>Malvoideae</taxon>
        <taxon>Gossypium</taxon>
    </lineage>
</organism>
<keyword evidence="2" id="KW-1185">Reference proteome</keyword>
<protein>
    <submittedName>
        <fullName evidence="1">Uncharacterized protein</fullName>
    </submittedName>
</protein>
<proteinExistence type="predicted"/>